<evidence type="ECO:0000313" key="2">
    <source>
        <dbReference type="Proteomes" id="UP001233836"/>
    </source>
</evidence>
<dbReference type="EMBL" id="JAUSTI010000006">
    <property type="protein sequence ID" value="MDQ0171273.1"/>
    <property type="molecule type" value="Genomic_DNA"/>
</dbReference>
<organism evidence="1 2">
    <name type="scientific">Paenibacillus tundrae</name>
    <dbReference type="NCBI Taxonomy" id="528187"/>
    <lineage>
        <taxon>Bacteria</taxon>
        <taxon>Bacillati</taxon>
        <taxon>Bacillota</taxon>
        <taxon>Bacilli</taxon>
        <taxon>Bacillales</taxon>
        <taxon>Paenibacillaceae</taxon>
        <taxon>Paenibacillus</taxon>
    </lineage>
</organism>
<name>A0ABT9WDD7_9BACL</name>
<gene>
    <name evidence="1" type="ORF">J2T19_002725</name>
</gene>
<proteinExistence type="predicted"/>
<comment type="caution">
    <text evidence="1">The sequence shown here is derived from an EMBL/GenBank/DDBJ whole genome shotgun (WGS) entry which is preliminary data.</text>
</comment>
<protein>
    <submittedName>
        <fullName evidence="1">Uncharacterized protein</fullName>
    </submittedName>
</protein>
<keyword evidence="2" id="KW-1185">Reference proteome</keyword>
<reference evidence="1 2" key="1">
    <citation type="submission" date="2023-07" db="EMBL/GenBank/DDBJ databases">
        <title>Sorghum-associated microbial communities from plants grown in Nebraska, USA.</title>
        <authorList>
            <person name="Schachtman D."/>
        </authorList>
    </citation>
    <scope>NUCLEOTIDE SEQUENCE [LARGE SCALE GENOMIC DNA]</scope>
    <source>
        <strain evidence="1 2">DS1314</strain>
    </source>
</reference>
<accession>A0ABT9WDD7</accession>
<sequence length="44" mass="5084">MQRELFGRSFKAPDKLPFGYNAEPDFEGEEVSNSFVYRTHDIAS</sequence>
<evidence type="ECO:0000313" key="1">
    <source>
        <dbReference type="EMBL" id="MDQ0171273.1"/>
    </source>
</evidence>
<dbReference type="Proteomes" id="UP001233836">
    <property type="component" value="Unassembled WGS sequence"/>
</dbReference>